<dbReference type="EMBL" id="FJOG01000082">
    <property type="protein sequence ID" value="CZR69866.1"/>
    <property type="molecule type" value="Genomic_DNA"/>
</dbReference>
<organism evidence="3 4">
    <name type="scientific">Phialocephala subalpina</name>
    <dbReference type="NCBI Taxonomy" id="576137"/>
    <lineage>
        <taxon>Eukaryota</taxon>
        <taxon>Fungi</taxon>
        <taxon>Dikarya</taxon>
        <taxon>Ascomycota</taxon>
        <taxon>Pezizomycotina</taxon>
        <taxon>Leotiomycetes</taxon>
        <taxon>Helotiales</taxon>
        <taxon>Mollisiaceae</taxon>
        <taxon>Phialocephala</taxon>
        <taxon>Phialocephala fortinii species complex</taxon>
    </lineage>
</organism>
<gene>
    <name evidence="3" type="ORF">PAC_19766</name>
</gene>
<dbReference type="PANTHER" id="PTHR37540">
    <property type="entry name" value="TRANSCRIPTION FACTOR (ACR-2), PUTATIVE-RELATED-RELATED"/>
    <property type="match status" value="1"/>
</dbReference>
<dbReference type="OrthoDB" id="4158087at2759"/>
<name>A0A1L7XY16_9HELO</name>
<accession>A0A1L7XY16</accession>
<keyword evidence="4" id="KW-1185">Reference proteome</keyword>
<reference evidence="3 4" key="1">
    <citation type="submission" date="2016-03" db="EMBL/GenBank/DDBJ databases">
        <authorList>
            <person name="Ploux O."/>
        </authorList>
    </citation>
    <scope>NUCLEOTIDE SEQUENCE [LARGE SCALE GENOMIC DNA]</scope>
    <source>
        <strain evidence="3 4">UAMH 11012</strain>
    </source>
</reference>
<evidence type="ECO:0000256" key="1">
    <source>
        <dbReference type="SAM" id="MobiDB-lite"/>
    </source>
</evidence>
<keyword evidence="2" id="KW-1133">Transmembrane helix</keyword>
<dbReference type="Proteomes" id="UP000184330">
    <property type="component" value="Unassembled WGS sequence"/>
</dbReference>
<keyword evidence="2" id="KW-0472">Membrane</keyword>
<feature type="region of interest" description="Disordered" evidence="1">
    <location>
        <begin position="32"/>
        <end position="99"/>
    </location>
</feature>
<dbReference type="Pfam" id="PF11951">
    <property type="entry name" value="Fungal_trans_2"/>
    <property type="match status" value="1"/>
</dbReference>
<evidence type="ECO:0000313" key="3">
    <source>
        <dbReference type="EMBL" id="CZR69866.1"/>
    </source>
</evidence>
<dbReference type="AlphaFoldDB" id="A0A1L7XY16"/>
<proteinExistence type="predicted"/>
<dbReference type="STRING" id="576137.A0A1L7XY16"/>
<feature type="transmembrane region" description="Helical" evidence="2">
    <location>
        <begin position="360"/>
        <end position="378"/>
    </location>
</feature>
<evidence type="ECO:0000256" key="2">
    <source>
        <dbReference type="SAM" id="Phobius"/>
    </source>
</evidence>
<dbReference type="PANTHER" id="PTHR37540:SF5">
    <property type="entry name" value="TRANSCRIPTION FACTOR DOMAIN-CONTAINING PROTEIN"/>
    <property type="match status" value="1"/>
</dbReference>
<dbReference type="InterPro" id="IPR021858">
    <property type="entry name" value="Fun_TF"/>
</dbReference>
<keyword evidence="2" id="KW-0812">Transmembrane</keyword>
<protein>
    <submittedName>
        <fullName evidence="3">Uncharacterized protein</fullName>
    </submittedName>
</protein>
<sequence length="489" mass="54617">MKHVKPLNGWKKMLVQDCRTLNFVAESGLARPQGASRSLIRSQARKKAERRPLTPVVRQIQSQVCKDPGNDSTKNWKEPGPNPLQSNRPLSHPAPSVIAGPDNSAFDPFPSYPVAKKGHTDFYLQYSPIQLLLEFPGVLHGITFHTSYDLALQRGTKCSPDMIFHHGEAVRYVRNEIVERGNKPASMAVLIAVGLLVPFQIHTKAGFGTKEHMDGLEALVNSRGGLDAISEEGSLGMAVAWFVSWTDNIAAIFFNTPPRFMLIPSVTRCEPWATDKPPHILVQRYEAKLINLTGSKSQSRQLIELYRGLQDVLPLPKAVADKMAARGQLPQVVFYKNQLECLERRALEFSQLNLDIEPKIVIFPLFGCAALIHVLLFMREVKAAPKLSNILSARMKEIMSMVEIERLQMQYPEMTLWMLAMGGLGSRGSEHHQWFISLMAEVCGRSGLSGVDNVGLSLGDFLWLPAYHGPKMKAFWDDVALAQNKKYAL</sequence>
<evidence type="ECO:0000313" key="4">
    <source>
        <dbReference type="Proteomes" id="UP000184330"/>
    </source>
</evidence>